<feature type="chain" id="PRO_5044239620" description="C-type lectin domain-containing protein" evidence="1">
    <location>
        <begin position="20"/>
        <end position="157"/>
    </location>
</feature>
<feature type="signal peptide" evidence="1">
    <location>
        <begin position="1"/>
        <end position="19"/>
    </location>
</feature>
<feature type="domain" description="C-type lectin" evidence="2">
    <location>
        <begin position="39"/>
        <end position="154"/>
    </location>
</feature>
<organism evidence="3 4">
    <name type="scientific">Oreochromis aureus</name>
    <name type="common">Israeli tilapia</name>
    <name type="synonym">Chromis aureus</name>
    <dbReference type="NCBI Taxonomy" id="47969"/>
    <lineage>
        <taxon>Eukaryota</taxon>
        <taxon>Metazoa</taxon>
        <taxon>Chordata</taxon>
        <taxon>Craniata</taxon>
        <taxon>Vertebrata</taxon>
        <taxon>Euteleostomi</taxon>
        <taxon>Actinopterygii</taxon>
        <taxon>Neopterygii</taxon>
        <taxon>Teleostei</taxon>
        <taxon>Neoteleostei</taxon>
        <taxon>Acanthomorphata</taxon>
        <taxon>Ovalentaria</taxon>
        <taxon>Cichlomorphae</taxon>
        <taxon>Cichliformes</taxon>
        <taxon>Cichlidae</taxon>
        <taxon>African cichlids</taxon>
        <taxon>Pseudocrenilabrinae</taxon>
        <taxon>Oreochromini</taxon>
        <taxon>Oreochromis</taxon>
    </lineage>
</organism>
<dbReference type="InterPro" id="IPR002353">
    <property type="entry name" value="AntifreezeII"/>
</dbReference>
<sequence>MKLLTASALLCAMMALTAAQDECYVLKKSSSCPRDWTEYNNQCYFYVSTPLPWGDAQKNCQSMSANLASVQSLEEYQLIQRVISSGGRTWIGGSDGQQEGYWFWIDGTRFQYTNWCKDEPNNWGGNEQCMEMNFSGNQCMNDMPCQFQYPSVCIKRK</sequence>
<keyword evidence="4" id="KW-1185">Reference proteome</keyword>
<evidence type="ECO:0000256" key="1">
    <source>
        <dbReference type="SAM" id="SignalP"/>
    </source>
</evidence>
<keyword evidence="1" id="KW-0732">Signal</keyword>
<evidence type="ECO:0000259" key="2">
    <source>
        <dbReference type="PROSITE" id="PS50041"/>
    </source>
</evidence>
<dbReference type="Pfam" id="PF00059">
    <property type="entry name" value="Lectin_C"/>
    <property type="match status" value="1"/>
</dbReference>
<dbReference type="InterPro" id="IPR050111">
    <property type="entry name" value="C-type_lectin/snaclec_domain"/>
</dbReference>
<dbReference type="Proteomes" id="UP000472276">
    <property type="component" value="Unassembled WGS sequence"/>
</dbReference>
<dbReference type="Ensembl" id="ENSOABT00000032033.2">
    <property type="protein sequence ID" value="ENSOABP00000031168.2"/>
    <property type="gene ID" value="ENSOABG00000014429.2"/>
</dbReference>
<reference evidence="3" key="1">
    <citation type="submission" date="2025-08" db="UniProtKB">
        <authorList>
            <consortium name="Ensembl"/>
        </authorList>
    </citation>
    <scope>IDENTIFICATION</scope>
</reference>
<evidence type="ECO:0000313" key="4">
    <source>
        <dbReference type="Proteomes" id="UP000472276"/>
    </source>
</evidence>
<name>A0A668TX63_OREAU</name>
<dbReference type="OMA" id="AQDECYV"/>
<dbReference type="PANTHER" id="PTHR22803">
    <property type="entry name" value="MANNOSE, PHOSPHOLIPASE, LECTIN RECEPTOR RELATED"/>
    <property type="match status" value="1"/>
</dbReference>
<accession>A0A668TX63</accession>
<dbReference type="Gene3D" id="3.10.100.10">
    <property type="entry name" value="Mannose-Binding Protein A, subunit A"/>
    <property type="match status" value="1"/>
</dbReference>
<dbReference type="AlphaFoldDB" id="A0A668TX63"/>
<dbReference type="SUPFAM" id="SSF56436">
    <property type="entry name" value="C-type lectin-like"/>
    <property type="match status" value="1"/>
</dbReference>
<gene>
    <name evidence="3" type="primary">RS1</name>
</gene>
<dbReference type="InterPro" id="IPR016186">
    <property type="entry name" value="C-type_lectin-like/link_sf"/>
</dbReference>
<protein>
    <recommendedName>
        <fullName evidence="2">C-type lectin domain-containing protein</fullName>
    </recommendedName>
</protein>
<reference evidence="3" key="2">
    <citation type="submission" date="2025-09" db="UniProtKB">
        <authorList>
            <consortium name="Ensembl"/>
        </authorList>
    </citation>
    <scope>IDENTIFICATION</scope>
</reference>
<proteinExistence type="predicted"/>
<dbReference type="SMART" id="SM00034">
    <property type="entry name" value="CLECT"/>
    <property type="match status" value="1"/>
</dbReference>
<evidence type="ECO:0000313" key="3">
    <source>
        <dbReference type="Ensembl" id="ENSOABP00000031168.2"/>
    </source>
</evidence>
<dbReference type="PROSITE" id="PS50041">
    <property type="entry name" value="C_TYPE_LECTIN_2"/>
    <property type="match status" value="1"/>
</dbReference>
<dbReference type="InterPro" id="IPR016187">
    <property type="entry name" value="CTDL_fold"/>
</dbReference>
<dbReference type="PRINTS" id="PR00356">
    <property type="entry name" value="ANTIFREEZEII"/>
</dbReference>
<dbReference type="InterPro" id="IPR001304">
    <property type="entry name" value="C-type_lectin-like"/>
</dbReference>